<dbReference type="EMBL" id="KR029598">
    <property type="protein sequence ID" value="AKH47815.1"/>
    <property type="molecule type" value="Genomic_DNA"/>
</dbReference>
<proteinExistence type="predicted"/>
<sequence>MNKTVAELKDNISGILQGLNLNNVKNTNFAIERTARQMCSKLSISQAMGRENITLYSGVTDYLAPTSIYGSYLIDMQPQGNVRTPMDYVYKDYISDFDRTKAYQFNGASLSFESKKGVDIIRISSTKPLPKIELDPMTDTTGWVTSGSASGLTKDENIYYRASSSLRMLLTGASTGILTKTIPRVDITSYVGVGVVFLAIMTPADGLSSLSIKIGTDASNYYTVSNTTGMLGSWVVGEWTIVALDLSLATTVGTPTPTNIVYSQISMVHANTLTNFRIGDFWIALPSPQTLLFETSAIFQASGSNPSSTITTADDSILLNEPAYVIFEQECAITIANQQGATLADRVVSGIEEYLYGNRAKGINGLYDLYRTKNPSQVINTIGNWYDN</sequence>
<accession>A0A0F7L789</accession>
<reference evidence="1" key="1">
    <citation type="journal article" date="2015" name="Front. Microbiol.">
        <title>Combining genomic sequencing methods to explore viral diversity and reveal potential virus-host interactions.</title>
        <authorList>
            <person name="Chow C.E."/>
            <person name="Winget D.M."/>
            <person name="White R.A.III."/>
            <person name="Hallam S.J."/>
            <person name="Suttle C.A."/>
        </authorList>
    </citation>
    <scope>NUCLEOTIDE SEQUENCE</scope>
    <source>
        <strain evidence="1">Oxic1_3</strain>
    </source>
</reference>
<evidence type="ECO:0000313" key="1">
    <source>
        <dbReference type="EMBL" id="AKH47815.1"/>
    </source>
</evidence>
<reference evidence="1" key="2">
    <citation type="submission" date="2015-03" db="EMBL/GenBank/DDBJ databases">
        <authorList>
            <person name="Chow C.-E.T."/>
            <person name="Winget D.M."/>
            <person name="White R.A.III."/>
            <person name="Hallam S.J."/>
            <person name="Suttle C.A."/>
        </authorList>
    </citation>
    <scope>NUCLEOTIDE SEQUENCE</scope>
    <source>
        <strain evidence="1">Oxic1_3</strain>
    </source>
</reference>
<organism evidence="1">
    <name type="scientific">uncultured marine virus</name>
    <dbReference type="NCBI Taxonomy" id="186617"/>
    <lineage>
        <taxon>Viruses</taxon>
        <taxon>environmental samples</taxon>
    </lineage>
</organism>
<protein>
    <submittedName>
        <fullName evidence="1">Uncharacterized protein</fullName>
    </submittedName>
</protein>
<name>A0A0F7L789_9VIRU</name>